<gene>
    <name evidence="4" type="ORF">EFE41_04075</name>
    <name evidence="3" type="ORF">MPF_0288</name>
    <name evidence="5" type="ORF">SAMN06264941_1044</name>
</gene>
<feature type="domain" description="Archaeal Type IV pilin N-terminal" evidence="2">
    <location>
        <begin position="13"/>
        <end position="44"/>
    </location>
</feature>
<proteinExistence type="predicted"/>
<dbReference type="Proteomes" id="UP000193969">
    <property type="component" value="Unassembled WGS sequence"/>
</dbReference>
<dbReference type="STRING" id="523843.SAMN06264941_1044"/>
<evidence type="ECO:0000256" key="1">
    <source>
        <dbReference type="SAM" id="Phobius"/>
    </source>
</evidence>
<dbReference type="EMBL" id="JWTK01000002">
    <property type="protein sequence ID" value="OJH49500.1"/>
    <property type="molecule type" value="Genomic_DNA"/>
</dbReference>
<keyword evidence="1" id="KW-0472">Membrane</keyword>
<dbReference type="RefSeq" id="WP_099816300.1">
    <property type="nucleotide sequence ID" value="NZ_FXBN01000001.1"/>
</dbReference>
<evidence type="ECO:0000259" key="2">
    <source>
        <dbReference type="Pfam" id="PF07790"/>
    </source>
</evidence>
<dbReference type="InterPro" id="IPR012859">
    <property type="entry name" value="Pilin_N_archaeal"/>
</dbReference>
<feature type="transmembrane region" description="Helical" evidence="1">
    <location>
        <begin position="14"/>
        <end position="39"/>
    </location>
</feature>
<keyword evidence="1" id="KW-0812">Transmembrane</keyword>
<reference evidence="4 8" key="4">
    <citation type="submission" date="2018-10" db="EMBL/GenBank/DDBJ databases">
        <title>Cultivation of a novel Methanohalophilus strain from Kebrit Deep of the Red Sea and a genomic comparison of members of the genus Methanohalophilus.</title>
        <authorList>
            <person name="Guan Y."/>
            <person name="Ngugi D.K."/>
            <person name="Stingl U."/>
        </authorList>
    </citation>
    <scope>NUCLEOTIDE SEQUENCE [LARGE SCALE GENOMIC DNA]</scope>
    <source>
        <strain evidence="4 8">DSM 7471</strain>
    </source>
</reference>
<dbReference type="EMBL" id="RJJH01000006">
    <property type="protein sequence ID" value="RNI11997.1"/>
    <property type="molecule type" value="Genomic_DNA"/>
</dbReference>
<reference evidence="7" key="2">
    <citation type="submission" date="2017-04" db="EMBL/GenBank/DDBJ databases">
        <authorList>
            <person name="Varghese N."/>
            <person name="Submissions S."/>
        </authorList>
    </citation>
    <scope>NUCLEOTIDE SEQUENCE [LARGE SCALE GENOMIC DNA]</scope>
    <source>
        <strain evidence="7">FDF-1</strain>
    </source>
</reference>
<organism evidence="3 6">
    <name type="scientific">Methanohalophilus portucalensis FDF-1</name>
    <dbReference type="NCBI Taxonomy" id="523843"/>
    <lineage>
        <taxon>Archaea</taxon>
        <taxon>Methanobacteriati</taxon>
        <taxon>Methanobacteriota</taxon>
        <taxon>Stenosarchaea group</taxon>
        <taxon>Methanomicrobia</taxon>
        <taxon>Methanosarcinales</taxon>
        <taxon>Methanosarcinaceae</taxon>
        <taxon>Methanohalophilus</taxon>
    </lineage>
</organism>
<reference evidence="3 6" key="1">
    <citation type="submission" date="2014-12" db="EMBL/GenBank/DDBJ databases">
        <title>The genome sequence of Methanohalophilus portucalensis strain FDF1.</title>
        <authorList>
            <person name="Lai M.-C."/>
            <person name="Lai S.-J."/>
        </authorList>
    </citation>
    <scope>NUCLEOTIDE SEQUENCE [LARGE SCALE GENOMIC DNA]</scope>
    <source>
        <strain evidence="3 6">FDF-1</strain>
    </source>
</reference>
<dbReference type="Pfam" id="PF07790">
    <property type="entry name" value="Pilin_N"/>
    <property type="match status" value="1"/>
</dbReference>
<dbReference type="EMBL" id="FXBN01000001">
    <property type="protein sequence ID" value="SMH35720.1"/>
    <property type="molecule type" value="Genomic_DNA"/>
</dbReference>
<evidence type="ECO:0000313" key="6">
    <source>
        <dbReference type="Proteomes" id="UP000185713"/>
    </source>
</evidence>
<dbReference type="AlphaFoldDB" id="A0A1L9C4Q3"/>
<protein>
    <submittedName>
        <fullName evidence="4">Type IV pilin</fullName>
    </submittedName>
</protein>
<evidence type="ECO:0000313" key="3">
    <source>
        <dbReference type="EMBL" id="OJH49500.1"/>
    </source>
</evidence>
<evidence type="ECO:0000313" key="4">
    <source>
        <dbReference type="EMBL" id="RNI11997.1"/>
    </source>
</evidence>
<keyword evidence="1" id="KW-1133">Transmembrane helix</keyword>
<keyword evidence="7" id="KW-1185">Reference proteome</keyword>
<name>A0A1L9C4Q3_9EURY</name>
<dbReference type="Proteomes" id="UP000185713">
    <property type="component" value="Unassembled WGS sequence"/>
</dbReference>
<evidence type="ECO:0000313" key="5">
    <source>
        <dbReference type="EMBL" id="SMH35720.1"/>
    </source>
</evidence>
<accession>A0A1L9C4Q3</accession>
<dbReference type="Proteomes" id="UP000278252">
    <property type="component" value="Unassembled WGS sequence"/>
</dbReference>
<evidence type="ECO:0000313" key="8">
    <source>
        <dbReference type="Proteomes" id="UP000278252"/>
    </source>
</evidence>
<evidence type="ECO:0000313" key="7">
    <source>
        <dbReference type="Proteomes" id="UP000193969"/>
    </source>
</evidence>
<reference evidence="5" key="3">
    <citation type="submission" date="2017-04" db="EMBL/GenBank/DDBJ databases">
        <authorList>
            <person name="Afonso C.L."/>
            <person name="Miller P.J."/>
            <person name="Scott M.A."/>
            <person name="Spackman E."/>
            <person name="Goraichik I."/>
            <person name="Dimitrov K.M."/>
            <person name="Suarez D.L."/>
            <person name="Swayne D.E."/>
        </authorList>
    </citation>
    <scope>NUCLEOTIDE SEQUENCE [LARGE SCALE GENOMIC DNA]</scope>
    <source>
        <strain evidence="5">FDF-1</strain>
    </source>
</reference>
<sequence>MQLKPHLSNDTNGIVPAVGIILMLIITIILAAVIGISAFDITDKLKEPP</sequence>